<keyword evidence="3" id="KW-1185">Reference proteome</keyword>
<protein>
    <submittedName>
        <fullName evidence="2">Uncharacterized protein</fullName>
    </submittedName>
</protein>
<feature type="non-terminal residue" evidence="2">
    <location>
        <position position="1"/>
    </location>
</feature>
<proteinExistence type="predicted"/>
<dbReference type="AlphaFoldDB" id="A0A7R9QKQ6"/>
<feature type="compositionally biased region" description="Low complexity" evidence="1">
    <location>
        <begin position="270"/>
        <end position="286"/>
    </location>
</feature>
<feature type="region of interest" description="Disordered" evidence="1">
    <location>
        <begin position="264"/>
        <end position="292"/>
    </location>
</feature>
<dbReference type="OrthoDB" id="6536980at2759"/>
<dbReference type="Proteomes" id="UP000728032">
    <property type="component" value="Unassembled WGS sequence"/>
</dbReference>
<dbReference type="EMBL" id="CAJPVJ010003159">
    <property type="protein sequence ID" value="CAG2167240.1"/>
    <property type="molecule type" value="Genomic_DNA"/>
</dbReference>
<accession>A0A7R9QKQ6</accession>
<dbReference type="EMBL" id="OC917984">
    <property type="protein sequence ID" value="CAD7648427.1"/>
    <property type="molecule type" value="Genomic_DNA"/>
</dbReference>
<organism evidence="2">
    <name type="scientific">Oppiella nova</name>
    <dbReference type="NCBI Taxonomy" id="334625"/>
    <lineage>
        <taxon>Eukaryota</taxon>
        <taxon>Metazoa</taxon>
        <taxon>Ecdysozoa</taxon>
        <taxon>Arthropoda</taxon>
        <taxon>Chelicerata</taxon>
        <taxon>Arachnida</taxon>
        <taxon>Acari</taxon>
        <taxon>Acariformes</taxon>
        <taxon>Sarcoptiformes</taxon>
        <taxon>Oribatida</taxon>
        <taxon>Brachypylina</taxon>
        <taxon>Oppioidea</taxon>
        <taxon>Oppiidae</taxon>
        <taxon>Oppiella</taxon>
    </lineage>
</organism>
<sequence>CVSCGKTVGCYLLRSFIERNPKCKERYVEDRDFYVAPNENTSTLYKWLLYKDMLDESFIYKFNKTVARLQSSGVYEYEVRKALKPKGFGPDIHEKPKSDSDLRFISLTDLKGTFIILAIGLTSAIFSLFTELIKVAIDYAYKTTVTCAGAVGTVSDFKDNLRKLDGYGVDDFIIRVYPNTQLPDEPFTDTTEIKRIIIQNSPKLEGFGSKGGKGFFTNLGKSLKGLVIDNNPGIRSDEWVRIAPELGAGHPLAIQDQLIQNQKASDPYATTTSPSPITSIPITTTTEKSGATGGHNHSLVIAMASIGNILLVRWYQSILKAVPLFAF</sequence>
<gene>
    <name evidence="2" type="ORF">ONB1V03_LOCUS6752</name>
</gene>
<name>A0A7R9QKQ6_9ACAR</name>
<reference evidence="2" key="1">
    <citation type="submission" date="2020-11" db="EMBL/GenBank/DDBJ databases">
        <authorList>
            <person name="Tran Van P."/>
        </authorList>
    </citation>
    <scope>NUCLEOTIDE SEQUENCE</scope>
</reference>
<evidence type="ECO:0000313" key="3">
    <source>
        <dbReference type="Proteomes" id="UP000728032"/>
    </source>
</evidence>
<evidence type="ECO:0000256" key="1">
    <source>
        <dbReference type="SAM" id="MobiDB-lite"/>
    </source>
</evidence>
<evidence type="ECO:0000313" key="2">
    <source>
        <dbReference type="EMBL" id="CAD7648427.1"/>
    </source>
</evidence>